<protein>
    <submittedName>
        <fullName evidence="1">(6-4) photolyase</fullName>
        <ecNumber evidence="1">4.1.99.13</ecNumber>
    </submittedName>
</protein>
<comment type="caution">
    <text evidence="1">The sequence shown here is derived from an EMBL/GenBank/DDBJ whole genome shotgun (WGS) entry which is preliminary data.</text>
</comment>
<dbReference type="InterPro" id="IPR007357">
    <property type="entry name" value="PhrB-like"/>
</dbReference>
<keyword evidence="1" id="KW-0456">Lyase</keyword>
<organism evidence="1">
    <name type="scientific">invertebrate metagenome</name>
    <dbReference type="NCBI Taxonomy" id="1711999"/>
    <lineage>
        <taxon>unclassified sequences</taxon>
        <taxon>metagenomes</taxon>
        <taxon>organismal metagenomes</taxon>
    </lineage>
</organism>
<dbReference type="Gene3D" id="3.40.50.620">
    <property type="entry name" value="HUPs"/>
    <property type="match status" value="1"/>
</dbReference>
<dbReference type="InterPro" id="IPR052551">
    <property type="entry name" value="UV-DNA_repair_photolyase"/>
</dbReference>
<dbReference type="SUPFAM" id="SSF48173">
    <property type="entry name" value="Cryptochrome/photolyase FAD-binding domain"/>
    <property type="match status" value="1"/>
</dbReference>
<sequence>MKEQYHTLRLILGDQLNIHHSWYEKNDDSCLYLIAELPQEVGYVRHHIQKICAFFAAMEQFAGELKKKKHAVLHMNLDDTAGYHDLSDLLQHLVKKYAVREFQFQQPDEYRLKEQLSAIAFDKSVTVTIFDSEHFLLPCAEISQMFPLGKPGRMEHFYRKMRKRFDILMNKEKPEGGRWNFDGENRHKLKPGDHIRIPEPLLFRNSVGNILRRVEQHNVRTFGRAEECLLWPVSRQQSLRLLKDFCLNALPLFGKYQDAMTEKSPYRWSLFHSRLSFSLNSKMLHPMEVMTVAIKYWKENPRKVSMAQIEGFVRQILGWREYVRGVYWSNMPGYKSMNALQGHYSLPEFFWDGNTRMNCMKQTIDQSLKYAYAHHIQRLMVTGNFCLLAGIDPDQVDQWYLGIYLDGIEWAELPNTRGMSQFADGGIVASKPYAASGNYINKMSDYCKNCYYRVKEKTSDDACPLNSMYWHFMVRHRSILEKNPRTALVFKGWDKRAGKEKTEILQKGERSIRHRDDL</sequence>
<dbReference type="Gene3D" id="1.10.10.1710">
    <property type="entry name" value="Deoxyribodipyrimidine photolyase-related"/>
    <property type="match status" value="1"/>
</dbReference>
<dbReference type="AlphaFoldDB" id="A0A2H9T7C9"/>
<dbReference type="InterPro" id="IPR014729">
    <property type="entry name" value="Rossmann-like_a/b/a_fold"/>
</dbReference>
<dbReference type="EMBL" id="NSIT01000097">
    <property type="protein sequence ID" value="PJE79088.1"/>
    <property type="molecule type" value="Genomic_DNA"/>
</dbReference>
<dbReference type="PANTHER" id="PTHR38657:SF1">
    <property type="entry name" value="SLR1343 PROTEIN"/>
    <property type="match status" value="1"/>
</dbReference>
<dbReference type="EC" id="4.1.99.13" evidence="1"/>
<evidence type="ECO:0000313" key="1">
    <source>
        <dbReference type="EMBL" id="PJE79088.1"/>
    </source>
</evidence>
<dbReference type="GO" id="GO:0003914">
    <property type="term" value="F:DNA (6-4) photolyase activity"/>
    <property type="evidence" value="ECO:0007669"/>
    <property type="project" value="UniProtKB-EC"/>
</dbReference>
<dbReference type="Gene3D" id="1.10.579.10">
    <property type="entry name" value="DNA Cyclobutane Dipyrimidine Photolyase, subunit A, domain 3"/>
    <property type="match status" value="1"/>
</dbReference>
<dbReference type="PANTHER" id="PTHR38657">
    <property type="entry name" value="SLR1343 PROTEIN"/>
    <property type="match status" value="1"/>
</dbReference>
<proteinExistence type="predicted"/>
<reference evidence="1" key="1">
    <citation type="journal article" date="2017" name="Appl. Environ. Microbiol.">
        <title>Molecular characterization of an Endozoicomonas-like organism causing infection in king scallop Pecten maximus L.</title>
        <authorList>
            <person name="Cano I."/>
            <person name="van Aerle R."/>
            <person name="Ross S."/>
            <person name="Verner-Jeffreys D.W."/>
            <person name="Paley R.K."/>
            <person name="Rimmer G."/>
            <person name="Ryder D."/>
            <person name="Hooper P."/>
            <person name="Stone D."/>
            <person name="Feist S.W."/>
        </authorList>
    </citation>
    <scope>NUCLEOTIDE SEQUENCE</scope>
</reference>
<dbReference type="Pfam" id="PF04244">
    <property type="entry name" value="DPRP"/>
    <property type="match status" value="1"/>
</dbReference>
<dbReference type="Gene3D" id="1.25.40.80">
    <property type="match status" value="1"/>
</dbReference>
<dbReference type="InterPro" id="IPR036134">
    <property type="entry name" value="Crypto/Photolyase_FAD-like_sf"/>
</dbReference>
<gene>
    <name evidence="1" type="primary">phrB</name>
    <name evidence="1" type="ORF">CI610_01955</name>
</gene>
<name>A0A2H9T7C9_9ZZZZ</name>
<accession>A0A2H9T7C9</accession>